<dbReference type="PANTHER" id="PTHR35008">
    <property type="entry name" value="BLL4482 PROTEIN-RELATED"/>
    <property type="match status" value="1"/>
</dbReference>
<proteinExistence type="predicted"/>
<keyword evidence="1 3" id="KW-0479">Metal-binding</keyword>
<dbReference type="Proteomes" id="UP000812270">
    <property type="component" value="Unassembled WGS sequence"/>
</dbReference>
<reference evidence="5" key="1">
    <citation type="submission" date="2021-06" db="EMBL/GenBank/DDBJ databases">
        <authorList>
            <person name="Huq M.A."/>
        </authorList>
    </citation>
    <scope>NUCLEOTIDE SEQUENCE</scope>
    <source>
        <strain evidence="5">MAH-26</strain>
    </source>
</reference>
<evidence type="ECO:0000256" key="3">
    <source>
        <dbReference type="PROSITE-ProRule" id="PRU00433"/>
    </source>
</evidence>
<dbReference type="GO" id="GO:0009055">
    <property type="term" value="F:electron transfer activity"/>
    <property type="evidence" value="ECO:0007669"/>
    <property type="project" value="InterPro"/>
</dbReference>
<dbReference type="InterPro" id="IPR051459">
    <property type="entry name" value="Cytochrome_c-type_DH"/>
</dbReference>
<dbReference type="AlphaFoldDB" id="A0A9E2SAH0"/>
<comment type="caution">
    <text evidence="5">The sequence shown here is derived from an EMBL/GenBank/DDBJ whole genome shotgun (WGS) entry which is preliminary data.</text>
</comment>
<keyword evidence="2 3" id="KW-0408">Iron</keyword>
<dbReference type="EMBL" id="JAHSPG010000008">
    <property type="protein sequence ID" value="MBV4357699.1"/>
    <property type="molecule type" value="Genomic_DNA"/>
</dbReference>
<evidence type="ECO:0000313" key="5">
    <source>
        <dbReference type="EMBL" id="MBV4357699.1"/>
    </source>
</evidence>
<gene>
    <name evidence="5" type="ORF">KTO63_11105</name>
</gene>
<name>A0A9E2SAH0_9BACT</name>
<evidence type="ECO:0000256" key="1">
    <source>
        <dbReference type="ARBA" id="ARBA00022723"/>
    </source>
</evidence>
<dbReference type="GO" id="GO:0046872">
    <property type="term" value="F:metal ion binding"/>
    <property type="evidence" value="ECO:0007669"/>
    <property type="project" value="UniProtKB-KW"/>
</dbReference>
<evidence type="ECO:0000313" key="6">
    <source>
        <dbReference type="Proteomes" id="UP000812270"/>
    </source>
</evidence>
<feature type="domain" description="Cytochrome c" evidence="4">
    <location>
        <begin position="203"/>
        <end position="307"/>
    </location>
</feature>
<dbReference type="PANTHER" id="PTHR35008:SF8">
    <property type="entry name" value="ALCOHOL DEHYDROGENASE CYTOCHROME C SUBUNIT"/>
    <property type="match status" value="1"/>
</dbReference>
<dbReference type="RefSeq" id="WP_217791357.1">
    <property type="nucleotide sequence ID" value="NZ_JAHSPG010000008.1"/>
</dbReference>
<evidence type="ECO:0000259" key="4">
    <source>
        <dbReference type="PROSITE" id="PS51007"/>
    </source>
</evidence>
<evidence type="ECO:0000256" key="2">
    <source>
        <dbReference type="ARBA" id="ARBA00023004"/>
    </source>
</evidence>
<dbReference type="PROSITE" id="PS51257">
    <property type="entry name" value="PROKAR_LIPOPROTEIN"/>
    <property type="match status" value="1"/>
</dbReference>
<dbReference type="InterPro" id="IPR009056">
    <property type="entry name" value="Cyt_c-like_dom"/>
</dbReference>
<feature type="domain" description="Cytochrome c" evidence="4">
    <location>
        <begin position="52"/>
        <end position="165"/>
    </location>
</feature>
<organism evidence="5 6">
    <name type="scientific">Pinibacter aurantiacus</name>
    <dbReference type="NCBI Taxonomy" id="2851599"/>
    <lineage>
        <taxon>Bacteria</taxon>
        <taxon>Pseudomonadati</taxon>
        <taxon>Bacteroidota</taxon>
        <taxon>Chitinophagia</taxon>
        <taxon>Chitinophagales</taxon>
        <taxon>Chitinophagaceae</taxon>
        <taxon>Pinibacter</taxon>
    </lineage>
</organism>
<dbReference type="GO" id="GO:0020037">
    <property type="term" value="F:heme binding"/>
    <property type="evidence" value="ECO:0007669"/>
    <property type="project" value="InterPro"/>
</dbReference>
<protein>
    <submittedName>
        <fullName evidence="5">C-type cytochrome</fullName>
    </submittedName>
</protein>
<keyword evidence="3" id="KW-0349">Heme</keyword>
<dbReference type="PROSITE" id="PS51007">
    <property type="entry name" value="CYTC"/>
    <property type="match status" value="2"/>
</dbReference>
<sequence length="434" mass="48047">MLKQTIALLVVVIAACIFITCKQANGHHTESHVLVSKYARPLTNIHFDYSAERMQRGKYLVNGVLRCFHCHAEADTTKAGWPPMEDRLGSGRLLFKTDSTHLYAPNISPDKETGAGNWTDDMFARALRNGIGHDGRALIAMPWWIYTDLSNEDLASVVVYLRSIPAIKNTIPPRLLSVQEEKALQNEPRDTNVKSVPQPDTSTVLAKGRYLVTIGECEGCHTAWYKRNPGFFGGGNVIANDDTDSVIVSANISPDITGIGAWDDETFIRIMRKGKGGILHHSMPWREFGNISDSDLKAILAALKTLTPVEHRIANGLKPTLCPICGEKHGYGDQNKRKPLVPVAFNANLYPRYVGSYDDPKHDATMIISTKDKKLWISVKELEGSPAMELIPIADDKFKADSFPSAVKFVKNNSGKATALIMYDLTTDTLLRTN</sequence>
<keyword evidence="6" id="KW-1185">Reference proteome</keyword>
<accession>A0A9E2SAH0</accession>